<keyword evidence="1" id="KW-0472">Membrane</keyword>
<dbReference type="RefSeq" id="WP_023161357.1">
    <property type="nucleotide sequence ID" value="NC_022588.1"/>
</dbReference>
<feature type="transmembrane region" description="Helical" evidence="1">
    <location>
        <begin position="12"/>
        <end position="30"/>
    </location>
</feature>
<dbReference type="KEGG" id="psol:S284_02350"/>
<evidence type="ECO:0000256" key="1">
    <source>
        <dbReference type="SAM" id="Phobius"/>
    </source>
</evidence>
<evidence type="ECO:0000313" key="2">
    <source>
        <dbReference type="EMBL" id="RMI88969.1"/>
    </source>
</evidence>
<dbReference type="AlphaFoldDB" id="A0A421NY61"/>
<feature type="transmembrane region" description="Helical" evidence="1">
    <location>
        <begin position="50"/>
        <end position="70"/>
    </location>
</feature>
<dbReference type="Proteomes" id="UP000283896">
    <property type="component" value="Unassembled WGS sequence"/>
</dbReference>
<accession>A0A421NY61</accession>
<keyword evidence="1" id="KW-0812">Transmembrane</keyword>
<organism evidence="2 3">
    <name type="scientific">Candidatus Phytoplasma solani</name>
    <dbReference type="NCBI Taxonomy" id="69896"/>
    <lineage>
        <taxon>Bacteria</taxon>
        <taxon>Bacillati</taxon>
        <taxon>Mycoplasmatota</taxon>
        <taxon>Mollicutes</taxon>
        <taxon>Acholeplasmatales</taxon>
        <taxon>Acholeplasmataceae</taxon>
        <taxon>Candidatus Phytoplasma</taxon>
        <taxon>16SrXII (Stolbur group)</taxon>
    </lineage>
</organism>
<keyword evidence="1" id="KW-1133">Transmembrane helix</keyword>
<name>A0A421NY61_9MOLU</name>
<sequence>MNLAKQTDNKVYYWVCLTALISAVITLIFASSEMASNVDLLINKDDIFNYFFRLHKIILPSLFFNFLYFLR</sequence>
<reference evidence="3" key="1">
    <citation type="submission" date="2016-11" db="EMBL/GenBank/DDBJ databases">
        <title>Genome sequence of Candidatus Phytoplasma solani strain SA-1.</title>
        <authorList>
            <person name="Haryono M."/>
            <person name="Samarzija I."/>
            <person name="Seruga Music M."/>
            <person name="Hogenhout S."/>
            <person name="Kuo C.-H."/>
        </authorList>
    </citation>
    <scope>NUCLEOTIDE SEQUENCE [LARGE SCALE GENOMIC DNA]</scope>
    <source>
        <strain evidence="3">SA-1</strain>
    </source>
</reference>
<dbReference type="STRING" id="69896.S284_02350"/>
<gene>
    <name evidence="2" type="ORF">PSSA1_v1c1770</name>
</gene>
<comment type="caution">
    <text evidence="2">The sequence shown here is derived from an EMBL/GenBank/DDBJ whole genome shotgun (WGS) entry which is preliminary data.</text>
</comment>
<evidence type="ECO:0000313" key="3">
    <source>
        <dbReference type="Proteomes" id="UP000283896"/>
    </source>
</evidence>
<keyword evidence="3" id="KW-1185">Reference proteome</keyword>
<protein>
    <submittedName>
        <fullName evidence="2">Uncharacterized protein</fullName>
    </submittedName>
</protein>
<dbReference type="EMBL" id="MPBG01000002">
    <property type="protein sequence ID" value="RMI88969.1"/>
    <property type="molecule type" value="Genomic_DNA"/>
</dbReference>
<proteinExistence type="predicted"/>